<accession>A0ABU9QU03</accession>
<gene>
    <name evidence="1" type="ORF">V4C55_43615</name>
</gene>
<sequence length="252" mass="28258">MGETLKSSEADSHAFTLAQSYLEILTATNLAAVFDNVHGLSGLFLPTVPAGFADAKHRLLVVGMETKAWRNKECKFKQGNVPTMDAVSESMQSHARWMERPPERHKFLQFLRQVRRSMHARLPDAGVAVGWANLFCVSHAGGSPKVAESFDRIQSLSQDLLRAHIAVTDPDVILFTTGAAYDRFLRDCFPDRTDSVAIEPRCLWQFRVGRTLCYRTSHPRYVAHNRWRDSALALAADHLHAGTMARVRAELT</sequence>
<evidence type="ECO:0000313" key="2">
    <source>
        <dbReference type="Proteomes" id="UP001494588"/>
    </source>
</evidence>
<comment type="caution">
    <text evidence="1">The sequence shown here is derived from an EMBL/GenBank/DDBJ whole genome shotgun (WGS) entry which is preliminary data.</text>
</comment>
<dbReference type="RefSeq" id="WP_201662759.1">
    <property type="nucleotide sequence ID" value="NZ_CAJHCS010000081.1"/>
</dbReference>
<dbReference type="Proteomes" id="UP001494588">
    <property type="component" value="Unassembled WGS sequence"/>
</dbReference>
<protein>
    <recommendedName>
        <fullName evidence="3">Uracil DNA glycosylase superfamily protein</fullName>
    </recommendedName>
</protein>
<proteinExistence type="predicted"/>
<organism evidence="1 2">
    <name type="scientific">Paraburkholderia sabiae</name>
    <dbReference type="NCBI Taxonomy" id="273251"/>
    <lineage>
        <taxon>Bacteria</taxon>
        <taxon>Pseudomonadati</taxon>
        <taxon>Pseudomonadota</taxon>
        <taxon>Betaproteobacteria</taxon>
        <taxon>Burkholderiales</taxon>
        <taxon>Burkholderiaceae</taxon>
        <taxon>Paraburkholderia</taxon>
    </lineage>
</organism>
<reference evidence="1 2" key="1">
    <citation type="submission" date="2024-01" db="EMBL/GenBank/DDBJ databases">
        <title>The diversity of rhizobia nodulating Mimosa spp. in eleven states of Brazil covering several biomes is determined by host plant, location, and edaphic factors.</title>
        <authorList>
            <person name="Rouws L."/>
            <person name="Barauna A."/>
            <person name="Beukes C."/>
            <person name="De Faria S.M."/>
            <person name="Gross E."/>
            <person name="Dos Reis Junior F.B."/>
            <person name="Simon M."/>
            <person name="Maluk M."/>
            <person name="Odee D.W."/>
            <person name="Kenicer G."/>
            <person name="Young J.P.W."/>
            <person name="Reis V.M."/>
            <person name="Zilli J."/>
            <person name="James E.K."/>
        </authorList>
    </citation>
    <scope>NUCLEOTIDE SEQUENCE [LARGE SCALE GENOMIC DNA]</scope>
    <source>
        <strain evidence="1 2">JPY77</strain>
    </source>
</reference>
<name>A0ABU9QU03_9BURK</name>
<evidence type="ECO:0000313" key="1">
    <source>
        <dbReference type="EMBL" id="MEM5292525.1"/>
    </source>
</evidence>
<dbReference type="EMBL" id="JAZHGC010000106">
    <property type="protein sequence ID" value="MEM5292525.1"/>
    <property type="molecule type" value="Genomic_DNA"/>
</dbReference>
<keyword evidence="2" id="KW-1185">Reference proteome</keyword>
<evidence type="ECO:0008006" key="3">
    <source>
        <dbReference type="Google" id="ProtNLM"/>
    </source>
</evidence>